<dbReference type="OrthoDB" id="9792971at2"/>
<dbReference type="InterPro" id="IPR006140">
    <property type="entry name" value="D-isomer_DH_NAD-bd"/>
</dbReference>
<dbReference type="InterPro" id="IPR006139">
    <property type="entry name" value="D-isomer_2_OHA_DH_cat_dom"/>
</dbReference>
<comment type="similarity">
    <text evidence="1 3">Belongs to the D-isomer specific 2-hydroxyacid dehydrogenase family.</text>
</comment>
<keyword evidence="7" id="KW-1185">Reference proteome</keyword>
<dbReference type="AlphaFoldDB" id="A0A402AQH5"/>
<dbReference type="GO" id="GO:0005829">
    <property type="term" value="C:cytosol"/>
    <property type="evidence" value="ECO:0007669"/>
    <property type="project" value="TreeGrafter"/>
</dbReference>
<dbReference type="Gene3D" id="3.40.50.720">
    <property type="entry name" value="NAD(P)-binding Rossmann-like Domain"/>
    <property type="match status" value="2"/>
</dbReference>
<dbReference type="InterPro" id="IPR050223">
    <property type="entry name" value="D-isomer_2-hydroxyacid_DH"/>
</dbReference>
<evidence type="ECO:0000313" key="7">
    <source>
        <dbReference type="Proteomes" id="UP000287188"/>
    </source>
</evidence>
<evidence type="ECO:0000256" key="1">
    <source>
        <dbReference type="ARBA" id="ARBA00005854"/>
    </source>
</evidence>
<dbReference type="GO" id="GO:0030267">
    <property type="term" value="F:glyoxylate reductase (NADPH) activity"/>
    <property type="evidence" value="ECO:0007669"/>
    <property type="project" value="TreeGrafter"/>
</dbReference>
<evidence type="ECO:0000256" key="2">
    <source>
        <dbReference type="ARBA" id="ARBA00023002"/>
    </source>
</evidence>
<dbReference type="PANTHER" id="PTHR10996:SF257">
    <property type="entry name" value="GLYOXYLATE REDUCTASE 1"/>
    <property type="match status" value="1"/>
</dbReference>
<organism evidence="6 7">
    <name type="scientific">Dictyobacter kobayashii</name>
    <dbReference type="NCBI Taxonomy" id="2014872"/>
    <lineage>
        <taxon>Bacteria</taxon>
        <taxon>Bacillati</taxon>
        <taxon>Chloroflexota</taxon>
        <taxon>Ktedonobacteria</taxon>
        <taxon>Ktedonobacterales</taxon>
        <taxon>Dictyobacteraceae</taxon>
        <taxon>Dictyobacter</taxon>
    </lineage>
</organism>
<dbReference type="InterPro" id="IPR036291">
    <property type="entry name" value="NAD(P)-bd_dom_sf"/>
</dbReference>
<dbReference type="CDD" id="cd12157">
    <property type="entry name" value="PTDH"/>
    <property type="match status" value="1"/>
</dbReference>
<feature type="domain" description="D-isomer specific 2-hydroxyacid dehydrogenase catalytic" evidence="4">
    <location>
        <begin position="6"/>
        <end position="328"/>
    </location>
</feature>
<keyword evidence="2 3" id="KW-0560">Oxidoreductase</keyword>
<accession>A0A402AQH5</accession>
<reference evidence="7" key="1">
    <citation type="submission" date="2018-12" db="EMBL/GenBank/DDBJ databases">
        <title>Tengunoibacter tsumagoiensis gen. nov., sp. nov., Dictyobacter kobayashii sp. nov., D. alpinus sp. nov., and D. joshuensis sp. nov. and description of Dictyobacteraceae fam. nov. within the order Ktedonobacterales isolated from Tengu-no-mugimeshi.</title>
        <authorList>
            <person name="Wang C.M."/>
            <person name="Zheng Y."/>
            <person name="Sakai Y."/>
            <person name="Toyoda A."/>
            <person name="Minakuchi Y."/>
            <person name="Abe K."/>
            <person name="Yokota A."/>
            <person name="Yabe S."/>
        </authorList>
    </citation>
    <scope>NUCLEOTIDE SEQUENCE [LARGE SCALE GENOMIC DNA]</scope>
    <source>
        <strain evidence="7">Uno11</strain>
    </source>
</reference>
<evidence type="ECO:0000256" key="3">
    <source>
        <dbReference type="RuleBase" id="RU003719"/>
    </source>
</evidence>
<protein>
    <submittedName>
        <fullName evidence="6">D-glycerate dehydrogenase</fullName>
    </submittedName>
</protein>
<feature type="domain" description="D-isomer specific 2-hydroxyacid dehydrogenase NAD-binding" evidence="5">
    <location>
        <begin position="110"/>
        <end position="296"/>
    </location>
</feature>
<sequence>MTRPSVVVTHRVHPEVLQLLEQFCTVVPNQSAETLPRAEILARARSAQGLLAFMPDWVDEAFLAACPELRVVAGALKGYDNFDVAACTRRGVWLTIVPDLLTVPTAELAVGLLLGLTRHLHEGDRLVRSGSYHGWRPQLYGTGLTGRAVGILGLGAVGRALARRLAGFDVKLLYFDAVRLDEQQEERLGVRYATLDELLTGSEIIFPLLPLNRETRHLFDAACLARLCRGALLINVGRGSIVDEQAVAAALSTGQLGGYAADVFELEDWALPDHPQQVPPALLADVAHTFFTPHLGTAVAEARLAIELEAAHNILQVFQGSIPQGAVNRPATFR</sequence>
<dbReference type="GO" id="GO:0051287">
    <property type="term" value="F:NAD binding"/>
    <property type="evidence" value="ECO:0007669"/>
    <property type="project" value="InterPro"/>
</dbReference>
<dbReference type="Pfam" id="PF02826">
    <property type="entry name" value="2-Hacid_dh_C"/>
    <property type="match status" value="1"/>
</dbReference>
<dbReference type="Pfam" id="PF00389">
    <property type="entry name" value="2-Hacid_dh"/>
    <property type="match status" value="1"/>
</dbReference>
<dbReference type="SUPFAM" id="SSF52283">
    <property type="entry name" value="Formate/glycerate dehydrogenase catalytic domain-like"/>
    <property type="match status" value="1"/>
</dbReference>
<evidence type="ECO:0000259" key="4">
    <source>
        <dbReference type="Pfam" id="PF00389"/>
    </source>
</evidence>
<gene>
    <name evidence="6" type="ORF">KDK_50850</name>
</gene>
<name>A0A402AQH5_9CHLR</name>
<dbReference type="GO" id="GO:0008465">
    <property type="term" value="F:hydroxypyruvate reductase (NADH) activity"/>
    <property type="evidence" value="ECO:0007669"/>
    <property type="project" value="TreeGrafter"/>
</dbReference>
<dbReference type="EMBL" id="BIFS01000001">
    <property type="protein sequence ID" value="GCE21285.1"/>
    <property type="molecule type" value="Genomic_DNA"/>
</dbReference>
<dbReference type="RefSeq" id="WP_126552852.1">
    <property type="nucleotide sequence ID" value="NZ_BIFS01000001.1"/>
</dbReference>
<dbReference type="InterPro" id="IPR029752">
    <property type="entry name" value="D-isomer_DH_CS1"/>
</dbReference>
<dbReference type="PANTHER" id="PTHR10996">
    <property type="entry name" value="2-HYDROXYACID DEHYDROGENASE-RELATED"/>
    <property type="match status" value="1"/>
</dbReference>
<comment type="caution">
    <text evidence="6">The sequence shown here is derived from an EMBL/GenBank/DDBJ whole genome shotgun (WGS) entry which is preliminary data.</text>
</comment>
<evidence type="ECO:0000259" key="5">
    <source>
        <dbReference type="Pfam" id="PF02826"/>
    </source>
</evidence>
<dbReference type="Proteomes" id="UP000287188">
    <property type="component" value="Unassembled WGS sequence"/>
</dbReference>
<dbReference type="SUPFAM" id="SSF51735">
    <property type="entry name" value="NAD(P)-binding Rossmann-fold domains"/>
    <property type="match status" value="1"/>
</dbReference>
<evidence type="ECO:0000313" key="6">
    <source>
        <dbReference type="EMBL" id="GCE21285.1"/>
    </source>
</evidence>
<dbReference type="PROSITE" id="PS00065">
    <property type="entry name" value="D_2_HYDROXYACID_DH_1"/>
    <property type="match status" value="1"/>
</dbReference>
<proteinExistence type="inferred from homology"/>